<accession>A0A8J4BZV8</accession>
<reference evidence="9" key="1">
    <citation type="journal article" date="2021" name="Proc. Natl. Acad. Sci. U.S.A.">
        <title>Three genomes in the algal genus Volvox reveal the fate of a haploid sex-determining region after a transition to homothallism.</title>
        <authorList>
            <person name="Yamamoto K."/>
            <person name="Hamaji T."/>
            <person name="Kawai-Toyooka H."/>
            <person name="Matsuzaki R."/>
            <person name="Takahashi F."/>
            <person name="Nishimura Y."/>
            <person name="Kawachi M."/>
            <person name="Noguchi H."/>
            <person name="Minakuchi Y."/>
            <person name="Umen J.G."/>
            <person name="Toyoda A."/>
            <person name="Nozaki H."/>
        </authorList>
    </citation>
    <scope>NUCLEOTIDE SEQUENCE</scope>
    <source>
        <strain evidence="9">NIES-3785</strain>
    </source>
</reference>
<dbReference type="Proteomes" id="UP000722791">
    <property type="component" value="Unassembled WGS sequence"/>
</dbReference>
<gene>
    <name evidence="9" type="ORF">Vretimale_930</name>
</gene>
<dbReference type="Gene3D" id="1.50.10.10">
    <property type="match status" value="1"/>
</dbReference>
<feature type="active site" evidence="6">
    <location>
        <position position="16"/>
    </location>
</feature>
<dbReference type="InterPro" id="IPR033126">
    <property type="entry name" value="Glyco_hydro_9_Asp/Glu_AS"/>
</dbReference>
<evidence type="ECO:0000313" key="10">
    <source>
        <dbReference type="Proteomes" id="UP000722791"/>
    </source>
</evidence>
<evidence type="ECO:0000256" key="5">
    <source>
        <dbReference type="ARBA" id="ARBA00023326"/>
    </source>
</evidence>
<evidence type="ECO:0000256" key="4">
    <source>
        <dbReference type="ARBA" id="ARBA00023277"/>
    </source>
</evidence>
<dbReference type="PROSITE" id="PS00698">
    <property type="entry name" value="GH9_3"/>
    <property type="match status" value="1"/>
</dbReference>
<evidence type="ECO:0000256" key="7">
    <source>
        <dbReference type="RuleBase" id="RU361166"/>
    </source>
</evidence>
<dbReference type="PRINTS" id="PR01217">
    <property type="entry name" value="PRICHEXTENSN"/>
</dbReference>
<protein>
    <recommendedName>
        <fullName evidence="7">Endoglucanase</fullName>
        <ecNumber evidence="7">3.2.1.4</ecNumber>
    </recommendedName>
</protein>
<keyword evidence="6 7" id="KW-0326">Glycosidase</keyword>
<keyword evidence="5 6" id="KW-0624">Polysaccharide degradation</keyword>
<comment type="similarity">
    <text evidence="2 6 7">Belongs to the glycosyl hydrolase 9 (cellulase E) family.</text>
</comment>
<dbReference type="GO" id="GO:0030245">
    <property type="term" value="P:cellulose catabolic process"/>
    <property type="evidence" value="ECO:0007669"/>
    <property type="project" value="UniProtKB-KW"/>
</dbReference>
<dbReference type="OrthoDB" id="2015928at2759"/>
<keyword evidence="6 7" id="KW-0378">Hydrolase</keyword>
<dbReference type="SUPFAM" id="SSF48208">
    <property type="entry name" value="Six-hairpin glycosidases"/>
    <property type="match status" value="1"/>
</dbReference>
<evidence type="ECO:0000256" key="1">
    <source>
        <dbReference type="ARBA" id="ARBA00000966"/>
    </source>
</evidence>
<feature type="compositionally biased region" description="Low complexity" evidence="8">
    <location>
        <begin position="64"/>
        <end position="76"/>
    </location>
</feature>
<keyword evidence="3 7" id="KW-0136">Cellulose degradation</keyword>
<dbReference type="EMBL" id="BNCQ01000001">
    <property type="protein sequence ID" value="GIL94715.1"/>
    <property type="molecule type" value="Genomic_DNA"/>
</dbReference>
<dbReference type="EC" id="3.2.1.4" evidence="7"/>
<sequence length="358" mass="36922">MGALVGGPGRDDSYVDNRRDYMKNEVALDFNAGFTGALAGLTSLEQGLLQNGCSWAGFCAGTCSPSPITSPPLSSSPKPPPPPSPSPNPPPPPSPPPKLSPSPPPSPKPSPPPPPSPKPSPPPPPSPRPPPSPPPSPPPKRSPSPPPSPKPSPPPPPSPRPPPSPPPSPPPKLSPPPSISTAPPPAGTCSSTDYACQQCSQSTYTAPDACRYCVAAMRSIGQDPYRCFSCSNGVTDPTIQSICFAECVPSAAPRSNDWSCSQYCSAPSLVANDPTRARECSSCVKSVSNAWDCYNCMSVTATLSDASAARATCFTCVTTTSLGGYTCGECASKPTPAERDSCIKSRSSRRIMLGGKLH</sequence>
<proteinExistence type="inferred from homology"/>
<evidence type="ECO:0000256" key="3">
    <source>
        <dbReference type="ARBA" id="ARBA00023001"/>
    </source>
</evidence>
<evidence type="ECO:0000256" key="2">
    <source>
        <dbReference type="ARBA" id="ARBA00007072"/>
    </source>
</evidence>
<dbReference type="InterPro" id="IPR001701">
    <property type="entry name" value="Glyco_hydro_9"/>
</dbReference>
<keyword evidence="4 6" id="KW-0119">Carbohydrate metabolism</keyword>
<organism evidence="9 10">
    <name type="scientific">Volvox reticuliferus</name>
    <dbReference type="NCBI Taxonomy" id="1737510"/>
    <lineage>
        <taxon>Eukaryota</taxon>
        <taxon>Viridiplantae</taxon>
        <taxon>Chlorophyta</taxon>
        <taxon>core chlorophytes</taxon>
        <taxon>Chlorophyceae</taxon>
        <taxon>CS clade</taxon>
        <taxon>Chlamydomonadales</taxon>
        <taxon>Volvocaceae</taxon>
        <taxon>Volvox</taxon>
    </lineage>
</organism>
<name>A0A8J4BZV8_9CHLO</name>
<evidence type="ECO:0000313" key="9">
    <source>
        <dbReference type="EMBL" id="GIL94715.1"/>
    </source>
</evidence>
<comment type="catalytic activity">
    <reaction evidence="1 7">
        <text>Endohydrolysis of (1-&gt;4)-beta-D-glucosidic linkages in cellulose, lichenin and cereal beta-D-glucans.</text>
        <dbReference type="EC" id="3.2.1.4"/>
    </reaction>
</comment>
<dbReference type="InterPro" id="IPR008928">
    <property type="entry name" value="6-hairpin_glycosidase_sf"/>
</dbReference>
<feature type="active site" evidence="6">
    <location>
        <position position="25"/>
    </location>
</feature>
<dbReference type="GO" id="GO:0008810">
    <property type="term" value="F:cellulase activity"/>
    <property type="evidence" value="ECO:0007669"/>
    <property type="project" value="UniProtKB-EC"/>
</dbReference>
<evidence type="ECO:0000256" key="6">
    <source>
        <dbReference type="PROSITE-ProRule" id="PRU10060"/>
    </source>
</evidence>
<comment type="caution">
    <text evidence="9">The sequence shown here is derived from an EMBL/GenBank/DDBJ whole genome shotgun (WGS) entry which is preliminary data.</text>
</comment>
<feature type="region of interest" description="Disordered" evidence="8">
    <location>
        <begin position="64"/>
        <end position="187"/>
    </location>
</feature>
<dbReference type="AlphaFoldDB" id="A0A8J4BZV8"/>
<dbReference type="Pfam" id="PF00759">
    <property type="entry name" value="Glyco_hydro_9"/>
    <property type="match status" value="1"/>
</dbReference>
<feature type="compositionally biased region" description="Pro residues" evidence="8">
    <location>
        <begin position="77"/>
        <end position="186"/>
    </location>
</feature>
<evidence type="ECO:0000256" key="8">
    <source>
        <dbReference type="SAM" id="MobiDB-lite"/>
    </source>
</evidence>
<dbReference type="InterPro" id="IPR012341">
    <property type="entry name" value="6hp_glycosidase-like_sf"/>
</dbReference>